<evidence type="ECO:0008006" key="2">
    <source>
        <dbReference type="Google" id="ProtNLM"/>
    </source>
</evidence>
<gene>
    <name evidence="1" type="ORF">METZ01_LOCUS106439</name>
</gene>
<dbReference type="GO" id="GO:0003677">
    <property type="term" value="F:DNA binding"/>
    <property type="evidence" value="ECO:0007669"/>
    <property type="project" value="InterPro"/>
</dbReference>
<sequence>MTEDAANDMDSEGGGQSNYDYYNSIGRAKAGSTNVWLTPDYIIEWVQKEFGVIGLDAAADVNNSVAPRFIDERMDALVTPWICDDIVWCNPPYGKQAKKFVERAIDQVEKKNCSKVVMILAVRTDTTMFHDLIFPKASRIHFIKRRVKFQRGNGKTRSDERPAFASAIVVFADPLPDAITFGSPTGFNSSLAPFITYGSVN</sequence>
<accession>A0A381WM78</accession>
<dbReference type="PROSITE" id="PS00092">
    <property type="entry name" value="N6_MTASE"/>
    <property type="match status" value="1"/>
</dbReference>
<dbReference type="EMBL" id="UINC01012248">
    <property type="protein sequence ID" value="SVA53585.1"/>
    <property type="molecule type" value="Genomic_DNA"/>
</dbReference>
<name>A0A381WM78_9ZZZZ</name>
<dbReference type="Pfam" id="PF05869">
    <property type="entry name" value="Dam"/>
    <property type="match status" value="1"/>
</dbReference>
<dbReference type="GO" id="GO:0032259">
    <property type="term" value="P:methylation"/>
    <property type="evidence" value="ECO:0007669"/>
    <property type="project" value="InterPro"/>
</dbReference>
<reference evidence="1" key="1">
    <citation type="submission" date="2018-05" db="EMBL/GenBank/DDBJ databases">
        <authorList>
            <person name="Lanie J.A."/>
            <person name="Ng W.-L."/>
            <person name="Kazmierczak K.M."/>
            <person name="Andrzejewski T.M."/>
            <person name="Davidsen T.M."/>
            <person name="Wayne K.J."/>
            <person name="Tettelin H."/>
            <person name="Glass J.I."/>
            <person name="Rusch D."/>
            <person name="Podicherti R."/>
            <person name="Tsui H.-C.T."/>
            <person name="Winkler M.E."/>
        </authorList>
    </citation>
    <scope>NUCLEOTIDE SEQUENCE</scope>
</reference>
<dbReference type="GO" id="GO:0009307">
    <property type="term" value="P:DNA restriction-modification system"/>
    <property type="evidence" value="ECO:0007669"/>
    <property type="project" value="InterPro"/>
</dbReference>
<evidence type="ECO:0000313" key="1">
    <source>
        <dbReference type="EMBL" id="SVA53585.1"/>
    </source>
</evidence>
<dbReference type="AlphaFoldDB" id="A0A381WM78"/>
<dbReference type="InterPro" id="IPR002052">
    <property type="entry name" value="DNA_methylase_N6_adenine_CS"/>
</dbReference>
<proteinExistence type="predicted"/>
<dbReference type="InterPro" id="IPR008593">
    <property type="entry name" value="Dam_MeTrfase"/>
</dbReference>
<organism evidence="1">
    <name type="scientific">marine metagenome</name>
    <dbReference type="NCBI Taxonomy" id="408172"/>
    <lineage>
        <taxon>unclassified sequences</taxon>
        <taxon>metagenomes</taxon>
        <taxon>ecological metagenomes</taxon>
    </lineage>
</organism>
<protein>
    <recommendedName>
        <fullName evidence="2">DNA N-6-adenine-methyltransferase (Dam)</fullName>
    </recommendedName>
</protein>
<dbReference type="GO" id="GO:0009007">
    <property type="term" value="F:site-specific DNA-methyltransferase (adenine-specific) activity"/>
    <property type="evidence" value="ECO:0007669"/>
    <property type="project" value="InterPro"/>
</dbReference>